<organism evidence="11">
    <name type="scientific">Ciona intestinalis</name>
    <name type="common">Transparent sea squirt</name>
    <name type="synonym">Ascidia intestinalis</name>
    <dbReference type="NCBI Taxonomy" id="7719"/>
    <lineage>
        <taxon>Eukaryota</taxon>
        <taxon>Metazoa</taxon>
        <taxon>Chordata</taxon>
        <taxon>Tunicata</taxon>
        <taxon>Ascidiacea</taxon>
        <taxon>Phlebobranchia</taxon>
        <taxon>Cionidae</taxon>
        <taxon>Ciona</taxon>
    </lineage>
</organism>
<feature type="DNA-binding region" description="Homeobox" evidence="7">
    <location>
        <begin position="220"/>
        <end position="279"/>
    </location>
</feature>
<evidence type="ECO:0000256" key="1">
    <source>
        <dbReference type="ARBA" id="ARBA00004123"/>
    </source>
</evidence>
<reference evidence="11" key="2">
    <citation type="journal article" date="2004" name="Development">
        <title>Gene expression profiles of transcription factors and signaling molecules in the ascidian embryo: towards a comprehensive understanding of gene networks.</title>
        <authorList>
            <person name="Imai K.S."/>
            <person name="Hino K."/>
            <person name="Yagi K."/>
            <person name="Satoh N."/>
            <person name="Satou Y."/>
        </authorList>
    </citation>
    <scope>NUCLEOTIDE SEQUENCE</scope>
</reference>
<reference evidence="11" key="3">
    <citation type="submission" date="2005-04" db="EMBL/GenBank/DDBJ databases">
        <title>Expressed genes in Ciona intestinalis.</title>
        <authorList>
            <person name="Satou Y."/>
        </authorList>
    </citation>
    <scope>NUCLEOTIDE SEQUENCE</scope>
</reference>
<sequence length="429" mass="48703">MAQFSSYSIDRLLGHSGHKGSFILRHEDEGQPRVFAFSGSKSAQHHLERKFSQQESVLSKQDPPCYIPHDIHTLPSREQKQNGDRPFVPISAGEDNQQKLSAAKNSFNYQDHFLYLLRQQYDQAGIHTTTPIIANDEHRAAPGSERESTLNVRSKREDCVSDRRRSQSFTPPPISSPEQGSSPTSSNEHPCSSNEVSELTSSVQTSSPDDQDRNSSKRKQRRYRTTFSAFQLEELERAFQKTHYPDVFTREELAMRVDLTEARVQVWFQNRRAKWRKREKQGIFNSLGSIPGLSNVTSFPPIPMFMDPLLRHIYLSSSSKPDERQTMTQSSLQWRHLALAAAVQRMNCPTPTVPINFPRIGSVRSPLNFLANPVLSSNLSSQRPAHIYPHPYSSQRVPITAESKDTSTETDGNTPNRLHRFATSSNDSI</sequence>
<protein>
    <submittedName>
        <fullName evidence="11">Transcription factor protein</fullName>
    </submittedName>
</protein>
<dbReference type="GO" id="GO:0003677">
    <property type="term" value="F:DNA binding"/>
    <property type="evidence" value="ECO:0007669"/>
    <property type="project" value="UniProtKB-UniRule"/>
</dbReference>
<comment type="subcellular location">
    <subcellularLocation>
        <location evidence="1 7 8">Nucleus</location>
    </subcellularLocation>
</comment>
<evidence type="ECO:0000256" key="4">
    <source>
        <dbReference type="ARBA" id="ARBA00023125"/>
    </source>
</evidence>
<dbReference type="GO" id="GO:0000981">
    <property type="term" value="F:DNA-binding transcription factor activity, RNA polymerase II-specific"/>
    <property type="evidence" value="ECO:0007669"/>
    <property type="project" value="InterPro"/>
</dbReference>
<dbReference type="Pfam" id="PF00046">
    <property type="entry name" value="Homeodomain"/>
    <property type="match status" value="1"/>
</dbReference>
<comment type="similarity">
    <text evidence="2">Belongs to the paired homeobox family. Bicoid subfamily.</text>
</comment>
<evidence type="ECO:0000256" key="2">
    <source>
        <dbReference type="ARBA" id="ARBA00006503"/>
    </source>
</evidence>
<dbReference type="SMART" id="SM00389">
    <property type="entry name" value="HOX"/>
    <property type="match status" value="1"/>
</dbReference>
<dbReference type="PANTHER" id="PTHR24329:SF543">
    <property type="entry name" value="FI01017P-RELATED"/>
    <property type="match status" value="1"/>
</dbReference>
<feature type="compositionally biased region" description="Basic and acidic residues" evidence="9">
    <location>
        <begin position="135"/>
        <end position="165"/>
    </location>
</feature>
<reference evidence="11" key="1">
    <citation type="journal article" date="2003" name="Dev. Genes Evol.">
        <title>Genomewide surveys of developmentally relevant genes in Ciona intestinalis.</title>
        <authorList>
            <person name="Satou Y."/>
            <person name="Satoh N."/>
        </authorList>
    </citation>
    <scope>NUCLEOTIDE SEQUENCE</scope>
</reference>
<dbReference type="FunFam" id="1.10.10.60:FF:000102">
    <property type="entry name" value="Aristaless related homeobox"/>
    <property type="match status" value="1"/>
</dbReference>
<dbReference type="EMBL" id="AB210307">
    <property type="protein sequence ID" value="BAE06312.1"/>
    <property type="molecule type" value="mRNA"/>
</dbReference>
<dbReference type="PROSITE" id="PS50071">
    <property type="entry name" value="HOMEOBOX_2"/>
    <property type="match status" value="1"/>
</dbReference>
<evidence type="ECO:0000256" key="3">
    <source>
        <dbReference type="ARBA" id="ARBA00022473"/>
    </source>
</evidence>
<evidence type="ECO:0000259" key="10">
    <source>
        <dbReference type="PROSITE" id="PS50071"/>
    </source>
</evidence>
<evidence type="ECO:0000256" key="6">
    <source>
        <dbReference type="ARBA" id="ARBA00023242"/>
    </source>
</evidence>
<dbReference type="CDD" id="cd00086">
    <property type="entry name" value="homeodomain"/>
    <property type="match status" value="1"/>
</dbReference>
<accession>A0A1W2VP04</accession>
<dbReference type="OrthoDB" id="6159439at2759"/>
<evidence type="ECO:0000256" key="7">
    <source>
        <dbReference type="PROSITE-ProRule" id="PRU00108"/>
    </source>
</evidence>
<dbReference type="PROSITE" id="PS00027">
    <property type="entry name" value="HOMEOBOX_1"/>
    <property type="match status" value="1"/>
</dbReference>
<gene>
    <name evidence="11" type="primary">Ci-Aristaless</name>
</gene>
<accession>Q4H3W5</accession>
<keyword evidence="5 7" id="KW-0371">Homeobox</keyword>
<keyword evidence="6 7" id="KW-0539">Nucleus</keyword>
<feature type="region of interest" description="Disordered" evidence="9">
    <location>
        <begin position="386"/>
        <end position="429"/>
    </location>
</feature>
<evidence type="ECO:0000256" key="5">
    <source>
        <dbReference type="ARBA" id="ARBA00023155"/>
    </source>
</evidence>
<dbReference type="InterPro" id="IPR017970">
    <property type="entry name" value="Homeobox_CS"/>
</dbReference>
<feature type="domain" description="Homeobox" evidence="10">
    <location>
        <begin position="218"/>
        <end position="278"/>
    </location>
</feature>
<keyword evidence="4 7" id="KW-0238">DNA-binding</keyword>
<dbReference type="InterPro" id="IPR050649">
    <property type="entry name" value="Paired_Homeobox_TFs"/>
</dbReference>
<evidence type="ECO:0000313" key="11">
    <source>
        <dbReference type="EMBL" id="BAE06312.1"/>
    </source>
</evidence>
<evidence type="ECO:0000256" key="8">
    <source>
        <dbReference type="RuleBase" id="RU000682"/>
    </source>
</evidence>
<evidence type="ECO:0000256" key="9">
    <source>
        <dbReference type="SAM" id="MobiDB-lite"/>
    </source>
</evidence>
<dbReference type="KEGG" id="cin:778540"/>
<feature type="compositionally biased region" description="Basic and acidic residues" evidence="9">
    <location>
        <begin position="71"/>
        <end position="83"/>
    </location>
</feature>
<feature type="compositionally biased region" description="Polar residues" evidence="9">
    <location>
        <begin position="187"/>
        <end position="208"/>
    </location>
</feature>
<feature type="region of interest" description="Disordered" evidence="9">
    <location>
        <begin position="71"/>
        <end position="92"/>
    </location>
</feature>
<feature type="region of interest" description="Disordered" evidence="9">
    <location>
        <begin position="133"/>
        <end position="222"/>
    </location>
</feature>
<dbReference type="SUPFAM" id="SSF46689">
    <property type="entry name" value="Homeodomain-like"/>
    <property type="match status" value="1"/>
</dbReference>
<feature type="compositionally biased region" description="Polar residues" evidence="9">
    <location>
        <begin position="409"/>
        <end position="429"/>
    </location>
</feature>
<dbReference type="GO" id="GO:0005634">
    <property type="term" value="C:nucleus"/>
    <property type="evidence" value="ECO:0007669"/>
    <property type="project" value="UniProtKB-SubCell"/>
</dbReference>
<feature type="compositionally biased region" description="Low complexity" evidence="9">
    <location>
        <begin position="176"/>
        <end position="186"/>
    </location>
</feature>
<keyword evidence="3" id="KW-0217">Developmental protein</keyword>
<dbReference type="InterPro" id="IPR009057">
    <property type="entry name" value="Homeodomain-like_sf"/>
</dbReference>
<name>Q4H3W5_CIOIN</name>
<dbReference type="AlphaFoldDB" id="Q4H3W5"/>
<dbReference type="Gene3D" id="1.10.10.60">
    <property type="entry name" value="Homeodomain-like"/>
    <property type="match status" value="1"/>
</dbReference>
<proteinExistence type="evidence at transcript level"/>
<dbReference type="PANTHER" id="PTHR24329">
    <property type="entry name" value="HOMEOBOX PROTEIN ARISTALESS"/>
    <property type="match status" value="1"/>
</dbReference>
<dbReference type="InterPro" id="IPR001356">
    <property type="entry name" value="HD"/>
</dbReference>